<dbReference type="InterPro" id="IPR001307">
    <property type="entry name" value="Thiosulphate_STrfase_CS"/>
</dbReference>
<dbReference type="PROSITE" id="PS00380">
    <property type="entry name" value="RHODANESE_1"/>
    <property type="match status" value="1"/>
</dbReference>
<dbReference type="PROSITE" id="PS50206">
    <property type="entry name" value="RHODANESE_3"/>
    <property type="match status" value="1"/>
</dbReference>
<protein>
    <submittedName>
        <fullName evidence="2">Rhodanese-like domain-containing protein</fullName>
    </submittedName>
</protein>
<dbReference type="SMART" id="SM00450">
    <property type="entry name" value="RHOD"/>
    <property type="match status" value="1"/>
</dbReference>
<evidence type="ECO:0000259" key="1">
    <source>
        <dbReference type="PROSITE" id="PS50206"/>
    </source>
</evidence>
<sequence>MDEIDTTRLHALLEHDPSTPVVDVREDHEYAHGHIPGAVSVPLSELVARHAEIGALPGTVYLVCEVGGRSGQAAAWLEGQGYDVVNVAGGTSAWRHAGLPLE</sequence>
<dbReference type="PANTHER" id="PTHR43031:SF7">
    <property type="entry name" value="NITRIC OXIDE REDUCTASE FLRD-NAD(+) REDUCTASE"/>
    <property type="match status" value="1"/>
</dbReference>
<keyword evidence="3" id="KW-1185">Reference proteome</keyword>
<dbReference type="SUPFAM" id="SSF52821">
    <property type="entry name" value="Rhodanese/Cell cycle control phosphatase"/>
    <property type="match status" value="1"/>
</dbReference>
<dbReference type="InterPro" id="IPR036873">
    <property type="entry name" value="Rhodanese-like_dom_sf"/>
</dbReference>
<reference evidence="2 3" key="1">
    <citation type="submission" date="2022-07" db="EMBL/GenBank/DDBJ databases">
        <title>Novel species in genus cellulomonas.</title>
        <authorList>
            <person name="Ye L."/>
        </authorList>
    </citation>
    <scope>NUCLEOTIDE SEQUENCE [LARGE SCALE GENOMIC DNA]</scope>
    <source>
        <strain evidence="3">zg-Y338</strain>
    </source>
</reference>
<dbReference type="InterPro" id="IPR050229">
    <property type="entry name" value="GlpE_sulfurtransferase"/>
</dbReference>
<feature type="domain" description="Rhodanese" evidence="1">
    <location>
        <begin position="15"/>
        <end position="102"/>
    </location>
</feature>
<proteinExistence type="predicted"/>
<evidence type="ECO:0000313" key="2">
    <source>
        <dbReference type="EMBL" id="UUI75847.1"/>
    </source>
</evidence>
<dbReference type="PANTHER" id="PTHR43031">
    <property type="entry name" value="FAD-DEPENDENT OXIDOREDUCTASE"/>
    <property type="match status" value="1"/>
</dbReference>
<dbReference type="Pfam" id="PF00581">
    <property type="entry name" value="Rhodanese"/>
    <property type="match status" value="1"/>
</dbReference>
<dbReference type="Proteomes" id="UP001316189">
    <property type="component" value="Chromosome"/>
</dbReference>
<gene>
    <name evidence="2" type="ORF">NP064_02730</name>
</gene>
<dbReference type="Gene3D" id="3.40.250.10">
    <property type="entry name" value="Rhodanese-like domain"/>
    <property type="match status" value="1"/>
</dbReference>
<dbReference type="InterPro" id="IPR001763">
    <property type="entry name" value="Rhodanese-like_dom"/>
</dbReference>
<evidence type="ECO:0000313" key="3">
    <source>
        <dbReference type="Proteomes" id="UP001316189"/>
    </source>
</evidence>
<dbReference type="RefSeq" id="WP_227568047.1">
    <property type="nucleotide sequence ID" value="NZ_CP101988.1"/>
</dbReference>
<organism evidence="2 3">
    <name type="scientific">Cellulomonas chengniuliangii</name>
    <dbReference type="NCBI Taxonomy" id="2968084"/>
    <lineage>
        <taxon>Bacteria</taxon>
        <taxon>Bacillati</taxon>
        <taxon>Actinomycetota</taxon>
        <taxon>Actinomycetes</taxon>
        <taxon>Micrococcales</taxon>
        <taxon>Cellulomonadaceae</taxon>
        <taxon>Cellulomonas</taxon>
    </lineage>
</organism>
<dbReference type="CDD" id="cd00158">
    <property type="entry name" value="RHOD"/>
    <property type="match status" value="1"/>
</dbReference>
<dbReference type="EMBL" id="CP101988">
    <property type="protein sequence ID" value="UUI75847.1"/>
    <property type="molecule type" value="Genomic_DNA"/>
</dbReference>
<accession>A0ABY5L2Q4</accession>
<name>A0ABY5L2Q4_9CELL</name>